<name>A0A0E9VR64_ANGAN</name>
<evidence type="ECO:0000313" key="1">
    <source>
        <dbReference type="EMBL" id="JAH79748.1"/>
    </source>
</evidence>
<reference evidence="1" key="1">
    <citation type="submission" date="2014-11" db="EMBL/GenBank/DDBJ databases">
        <authorList>
            <person name="Amaro Gonzalez C."/>
        </authorList>
    </citation>
    <scope>NUCLEOTIDE SEQUENCE</scope>
</reference>
<organism evidence="1">
    <name type="scientific">Anguilla anguilla</name>
    <name type="common">European freshwater eel</name>
    <name type="synonym">Muraena anguilla</name>
    <dbReference type="NCBI Taxonomy" id="7936"/>
    <lineage>
        <taxon>Eukaryota</taxon>
        <taxon>Metazoa</taxon>
        <taxon>Chordata</taxon>
        <taxon>Craniata</taxon>
        <taxon>Vertebrata</taxon>
        <taxon>Euteleostomi</taxon>
        <taxon>Actinopterygii</taxon>
        <taxon>Neopterygii</taxon>
        <taxon>Teleostei</taxon>
        <taxon>Anguilliformes</taxon>
        <taxon>Anguillidae</taxon>
        <taxon>Anguilla</taxon>
    </lineage>
</organism>
<sequence>MLDWIPVYLTGIFSNSPLT</sequence>
<protein>
    <submittedName>
        <fullName evidence="1">Uncharacterized protein</fullName>
    </submittedName>
</protein>
<accession>A0A0E9VR64</accession>
<dbReference type="EMBL" id="GBXM01028829">
    <property type="protein sequence ID" value="JAH79748.1"/>
    <property type="molecule type" value="Transcribed_RNA"/>
</dbReference>
<dbReference type="AlphaFoldDB" id="A0A0E9VR64"/>
<proteinExistence type="predicted"/>
<reference evidence="1" key="2">
    <citation type="journal article" date="2015" name="Fish Shellfish Immunol.">
        <title>Early steps in the European eel (Anguilla anguilla)-Vibrio vulnificus interaction in the gills: Role of the RtxA13 toxin.</title>
        <authorList>
            <person name="Callol A."/>
            <person name="Pajuelo D."/>
            <person name="Ebbesson L."/>
            <person name="Teles M."/>
            <person name="MacKenzie S."/>
            <person name="Amaro C."/>
        </authorList>
    </citation>
    <scope>NUCLEOTIDE SEQUENCE</scope>
</reference>